<dbReference type="AlphaFoldDB" id="A0A1M5CH02"/>
<keyword evidence="2" id="KW-1185">Reference proteome</keyword>
<dbReference type="EMBL" id="FQUO01000009">
    <property type="protein sequence ID" value="SHF53662.1"/>
    <property type="molecule type" value="Genomic_DNA"/>
</dbReference>
<gene>
    <name evidence="1" type="ORF">SAMN05444008_10957</name>
</gene>
<protein>
    <recommendedName>
        <fullName evidence="3">DUF2116 family Zn-ribbon domain-containing protein</fullName>
    </recommendedName>
</protein>
<dbReference type="Proteomes" id="UP000184368">
    <property type="component" value="Unassembled WGS sequence"/>
</dbReference>
<name>A0A1M5CH02_9BACT</name>
<evidence type="ECO:0000313" key="1">
    <source>
        <dbReference type="EMBL" id="SHF53662.1"/>
    </source>
</evidence>
<evidence type="ECO:0008006" key="3">
    <source>
        <dbReference type="Google" id="ProtNLM"/>
    </source>
</evidence>
<proteinExistence type="predicted"/>
<dbReference type="STRING" id="1302690.BUE76_07780"/>
<evidence type="ECO:0000313" key="2">
    <source>
        <dbReference type="Proteomes" id="UP000184368"/>
    </source>
</evidence>
<accession>A0A1M5CH02</accession>
<sequence>MSSNMKILKTCEYCKQELIARKTTSKTCSDDCAKRLYKLKQRNNKIQQAEIKEEIKRKPKAFVTEEDVSTPFHRQF</sequence>
<reference evidence="1 2" key="1">
    <citation type="submission" date="2016-11" db="EMBL/GenBank/DDBJ databases">
        <authorList>
            <person name="Jaros S."/>
            <person name="Januszkiewicz K."/>
            <person name="Wedrychowicz H."/>
        </authorList>
    </citation>
    <scope>NUCLEOTIDE SEQUENCE [LARGE SCALE GENOMIC DNA]</scope>
    <source>
        <strain evidence="1 2">DSM 26897</strain>
    </source>
</reference>
<organism evidence="1 2">
    <name type="scientific">Cnuella takakiae</name>
    <dbReference type="NCBI Taxonomy" id="1302690"/>
    <lineage>
        <taxon>Bacteria</taxon>
        <taxon>Pseudomonadati</taxon>
        <taxon>Bacteroidota</taxon>
        <taxon>Chitinophagia</taxon>
        <taxon>Chitinophagales</taxon>
        <taxon>Chitinophagaceae</taxon>
        <taxon>Cnuella</taxon>
    </lineage>
</organism>